<dbReference type="SMART" id="SM00342">
    <property type="entry name" value="HTH_ARAC"/>
    <property type="match status" value="1"/>
</dbReference>
<dbReference type="InterPro" id="IPR018060">
    <property type="entry name" value="HTH_AraC"/>
</dbReference>
<dbReference type="STRING" id="94869.SAMN04488529_101242"/>
<dbReference type="EMBL" id="FNJM01000001">
    <property type="protein sequence ID" value="SDO73070.1"/>
    <property type="molecule type" value="Genomic_DNA"/>
</dbReference>
<dbReference type="PANTHER" id="PTHR43280:SF28">
    <property type="entry name" value="HTH-TYPE TRANSCRIPTIONAL ACTIVATOR RHAS"/>
    <property type="match status" value="1"/>
</dbReference>
<keyword evidence="1" id="KW-0805">Transcription regulation</keyword>
<accession>A0A1H0LYS8</accession>
<proteinExistence type="predicted"/>
<dbReference type="Pfam" id="PF12833">
    <property type="entry name" value="HTH_18"/>
    <property type="match status" value="1"/>
</dbReference>
<evidence type="ECO:0000256" key="1">
    <source>
        <dbReference type="ARBA" id="ARBA00023015"/>
    </source>
</evidence>
<dbReference type="AlphaFoldDB" id="A0A1H0LYS8"/>
<dbReference type="SUPFAM" id="SSF46689">
    <property type="entry name" value="Homeodomain-like"/>
    <property type="match status" value="2"/>
</dbReference>
<dbReference type="PRINTS" id="PR00032">
    <property type="entry name" value="HTHARAC"/>
</dbReference>
<evidence type="ECO:0000256" key="2">
    <source>
        <dbReference type="ARBA" id="ARBA00023125"/>
    </source>
</evidence>
<evidence type="ECO:0000313" key="6">
    <source>
        <dbReference type="Proteomes" id="UP000198597"/>
    </source>
</evidence>
<keyword evidence="3" id="KW-0804">Transcription</keyword>
<dbReference type="PROSITE" id="PS01124">
    <property type="entry name" value="HTH_ARAC_FAMILY_2"/>
    <property type="match status" value="1"/>
</dbReference>
<dbReference type="InterPro" id="IPR009057">
    <property type="entry name" value="Homeodomain-like_sf"/>
</dbReference>
<protein>
    <submittedName>
        <fullName evidence="5">AraC-type DNA-binding protein</fullName>
    </submittedName>
</protein>
<organism evidence="5 6">
    <name type="scientific">Clostridium gasigenes</name>
    <dbReference type="NCBI Taxonomy" id="94869"/>
    <lineage>
        <taxon>Bacteria</taxon>
        <taxon>Bacillati</taxon>
        <taxon>Bacillota</taxon>
        <taxon>Clostridia</taxon>
        <taxon>Eubacteriales</taxon>
        <taxon>Clostridiaceae</taxon>
        <taxon>Clostridium</taxon>
    </lineage>
</organism>
<dbReference type="Gene3D" id="1.10.10.60">
    <property type="entry name" value="Homeodomain-like"/>
    <property type="match status" value="2"/>
</dbReference>
<dbReference type="Proteomes" id="UP000198597">
    <property type="component" value="Unassembled WGS sequence"/>
</dbReference>
<keyword evidence="6" id="KW-1185">Reference proteome</keyword>
<reference evidence="5 6" key="1">
    <citation type="submission" date="2016-10" db="EMBL/GenBank/DDBJ databases">
        <authorList>
            <person name="de Groot N.N."/>
        </authorList>
    </citation>
    <scope>NUCLEOTIDE SEQUENCE [LARGE SCALE GENOMIC DNA]</scope>
    <source>
        <strain evidence="5 6">DSM 12272</strain>
    </source>
</reference>
<dbReference type="InterPro" id="IPR020449">
    <property type="entry name" value="Tscrpt_reg_AraC-type_HTH"/>
</dbReference>
<evidence type="ECO:0000313" key="5">
    <source>
        <dbReference type="EMBL" id="SDO73070.1"/>
    </source>
</evidence>
<dbReference type="PANTHER" id="PTHR43280">
    <property type="entry name" value="ARAC-FAMILY TRANSCRIPTIONAL REGULATOR"/>
    <property type="match status" value="1"/>
</dbReference>
<dbReference type="GO" id="GO:0003700">
    <property type="term" value="F:DNA-binding transcription factor activity"/>
    <property type="evidence" value="ECO:0007669"/>
    <property type="project" value="InterPro"/>
</dbReference>
<dbReference type="Pfam" id="PF10114">
    <property type="entry name" value="PocR"/>
    <property type="match status" value="1"/>
</dbReference>
<gene>
    <name evidence="5" type="ORF">SAMN04488529_101242</name>
</gene>
<evidence type="ECO:0000259" key="4">
    <source>
        <dbReference type="PROSITE" id="PS01124"/>
    </source>
</evidence>
<name>A0A1H0LYS8_9CLOT</name>
<dbReference type="GO" id="GO:0043565">
    <property type="term" value="F:sequence-specific DNA binding"/>
    <property type="evidence" value="ECO:0007669"/>
    <property type="project" value="InterPro"/>
</dbReference>
<keyword evidence="2 5" id="KW-0238">DNA-binding</keyword>
<sequence>MVKYCEKCDSRGGLEAIRLNEPYIYLCHYNIVDVAIPIIIDDKYIGAIMAGQVKLSDPNETKILEQIVTTSNKDLANKKLEDLKGYYEQLPLLSYEKVKELANMLSYLCNYLVEESIEKNLILQMYEKSLKSEVDSNALIGYPVKNIENVKKQISNAIIDSYIIEKSCDEGREVLVSTTLKPAIDYIYNNKSENISAENMANICHVSQGYFSRLFKKETGENFSIYLAKLKIEWAKNLLEETDMHVNEVSQELGFSESGYFIKIFKKYEGVTPSIYRKYFKKI</sequence>
<evidence type="ECO:0000256" key="3">
    <source>
        <dbReference type="ARBA" id="ARBA00023163"/>
    </source>
</evidence>
<dbReference type="InterPro" id="IPR018771">
    <property type="entry name" value="PocR_dom"/>
</dbReference>
<dbReference type="PROSITE" id="PS00041">
    <property type="entry name" value="HTH_ARAC_FAMILY_1"/>
    <property type="match status" value="1"/>
</dbReference>
<feature type="domain" description="HTH araC/xylS-type" evidence="4">
    <location>
        <begin position="181"/>
        <end position="279"/>
    </location>
</feature>
<dbReference type="InterPro" id="IPR018062">
    <property type="entry name" value="HTH_AraC-typ_CS"/>
</dbReference>